<sequence length="129" mass="14975">MLHNFQYLFLDCCIQQHRSYRFLLRTLPSSGNSPLSFLGFRRSFASLIPKQKPYDPLRAAVISRTGKSGNEMLRGLFTTVELGDRSPSQMLRHMRSLLCGRKLAVEIMAQLWPARQTSTLHVPRHQRFR</sequence>
<evidence type="ECO:0000313" key="2">
    <source>
        <dbReference type="Proteomes" id="UP000054324"/>
    </source>
</evidence>
<dbReference type="Proteomes" id="UP000054324">
    <property type="component" value="Unassembled WGS sequence"/>
</dbReference>
<dbReference type="AlphaFoldDB" id="A0A074ZR20"/>
<name>A0A074ZR20_OPIVI</name>
<dbReference type="PANTHER" id="PTHR33327">
    <property type="entry name" value="ENDONUCLEASE"/>
    <property type="match status" value="1"/>
</dbReference>
<dbReference type="RefSeq" id="XP_009166707.1">
    <property type="nucleotide sequence ID" value="XM_009168443.1"/>
</dbReference>
<dbReference type="GeneID" id="20318049"/>
<organism evidence="1 2">
    <name type="scientific">Opisthorchis viverrini</name>
    <name type="common">Southeast Asian liver fluke</name>
    <dbReference type="NCBI Taxonomy" id="6198"/>
    <lineage>
        <taxon>Eukaryota</taxon>
        <taxon>Metazoa</taxon>
        <taxon>Spiralia</taxon>
        <taxon>Lophotrochozoa</taxon>
        <taxon>Platyhelminthes</taxon>
        <taxon>Trematoda</taxon>
        <taxon>Digenea</taxon>
        <taxon>Opisthorchiida</taxon>
        <taxon>Opisthorchiata</taxon>
        <taxon>Opisthorchiidae</taxon>
        <taxon>Opisthorchis</taxon>
    </lineage>
</organism>
<accession>A0A074ZR20</accession>
<dbReference type="OrthoDB" id="6260718at2759"/>
<gene>
    <name evidence="1" type="ORF">T265_03862</name>
</gene>
<protein>
    <submittedName>
        <fullName evidence="1">Uncharacterized protein</fullName>
    </submittedName>
</protein>
<dbReference type="PANTHER" id="PTHR33327:SF3">
    <property type="entry name" value="RNA-DIRECTED DNA POLYMERASE"/>
    <property type="match status" value="1"/>
</dbReference>
<dbReference type="KEGG" id="ovi:T265_03862"/>
<proteinExistence type="predicted"/>
<reference evidence="1 2" key="1">
    <citation type="submission" date="2013-11" db="EMBL/GenBank/DDBJ databases">
        <title>Opisthorchis viverrini - life in the bile duct.</title>
        <authorList>
            <person name="Young N.D."/>
            <person name="Nagarajan N."/>
            <person name="Lin S.J."/>
            <person name="Korhonen P.K."/>
            <person name="Jex A.R."/>
            <person name="Hall R.S."/>
            <person name="Safavi-Hemami H."/>
            <person name="Kaewkong W."/>
            <person name="Bertrand D."/>
            <person name="Gao S."/>
            <person name="Seet Q."/>
            <person name="Wongkham S."/>
            <person name="Teh B.T."/>
            <person name="Wongkham C."/>
            <person name="Intapan P.M."/>
            <person name="Maleewong W."/>
            <person name="Yang X."/>
            <person name="Hu M."/>
            <person name="Wang Z."/>
            <person name="Hofmann A."/>
            <person name="Sternberg P.W."/>
            <person name="Tan P."/>
            <person name="Wang J."/>
            <person name="Gasser R.B."/>
        </authorList>
    </citation>
    <scope>NUCLEOTIDE SEQUENCE [LARGE SCALE GENOMIC DNA]</scope>
</reference>
<dbReference type="CTD" id="20318049"/>
<evidence type="ECO:0000313" key="1">
    <source>
        <dbReference type="EMBL" id="KER29566.1"/>
    </source>
</evidence>
<keyword evidence="2" id="KW-1185">Reference proteome</keyword>
<dbReference type="EMBL" id="KL596676">
    <property type="protein sequence ID" value="KER29566.1"/>
    <property type="molecule type" value="Genomic_DNA"/>
</dbReference>